<sequence>LRNRVVAYMEEGEKIWNTNIPVIVLRLADLTKSQYALTDLEEKDNEKTKRRGQKPG</sequence>
<evidence type="ECO:0000313" key="1">
    <source>
        <dbReference type="EMBL" id="SEK60743.1"/>
    </source>
</evidence>
<reference evidence="2" key="1">
    <citation type="submission" date="2016-10" db="EMBL/GenBank/DDBJ databases">
        <authorList>
            <person name="Varghese N."/>
            <person name="Submissions S."/>
        </authorList>
    </citation>
    <scope>NUCLEOTIDE SEQUENCE [LARGE SCALE GENOMIC DNA]</scope>
    <source>
        <strain evidence="2">DSM 18733</strain>
    </source>
</reference>
<gene>
    <name evidence="1" type="ORF">SAMN05661044_00671</name>
</gene>
<accession>A0A1H7IDW0</accession>
<protein>
    <submittedName>
        <fullName evidence="1">Uncharacterized protein</fullName>
    </submittedName>
</protein>
<feature type="non-terminal residue" evidence="1">
    <location>
        <position position="1"/>
    </location>
</feature>
<keyword evidence="2" id="KW-1185">Reference proteome</keyword>
<dbReference type="Proteomes" id="UP000199421">
    <property type="component" value="Unassembled WGS sequence"/>
</dbReference>
<name>A0A1H7IDW0_OLID1</name>
<evidence type="ECO:0000313" key="2">
    <source>
        <dbReference type="Proteomes" id="UP000199421"/>
    </source>
</evidence>
<dbReference type="EMBL" id="FOAF01000001">
    <property type="protein sequence ID" value="SEK60743.1"/>
    <property type="molecule type" value="Genomic_DNA"/>
</dbReference>
<dbReference type="AlphaFoldDB" id="A0A1H7IDW0"/>
<dbReference type="STRING" id="407022.SAMN05661044_00671"/>
<proteinExistence type="predicted"/>
<organism evidence="1 2">
    <name type="scientific">Olivibacter domesticus</name>
    <name type="common">Pseudosphingobacterium domesticum</name>
    <dbReference type="NCBI Taxonomy" id="407022"/>
    <lineage>
        <taxon>Bacteria</taxon>
        <taxon>Pseudomonadati</taxon>
        <taxon>Bacteroidota</taxon>
        <taxon>Sphingobacteriia</taxon>
        <taxon>Sphingobacteriales</taxon>
        <taxon>Sphingobacteriaceae</taxon>
        <taxon>Olivibacter</taxon>
    </lineage>
</organism>